<evidence type="ECO:0000313" key="1">
    <source>
        <dbReference type="EMBL" id="AKF04836.1"/>
    </source>
</evidence>
<dbReference type="AlphaFoldDB" id="A0A0F6W192"/>
<dbReference type="OrthoDB" id="820330at2"/>
<accession>A0A0F6W192</accession>
<proteinExistence type="predicted"/>
<dbReference type="STRING" id="927083.DB32_001985"/>
<dbReference type="SUPFAM" id="SSF56784">
    <property type="entry name" value="HAD-like"/>
    <property type="match status" value="2"/>
</dbReference>
<keyword evidence="2" id="KW-1185">Reference proteome</keyword>
<dbReference type="Proteomes" id="UP000034883">
    <property type="component" value="Chromosome"/>
</dbReference>
<gene>
    <name evidence="1" type="ORF">DB32_001985</name>
</gene>
<dbReference type="Gene3D" id="3.40.50.1000">
    <property type="entry name" value="HAD superfamily/HAD-like"/>
    <property type="match status" value="1"/>
</dbReference>
<sequence>MRPPPLPHQTNVLRAALERVAGWSEIEGARTPVVVFDLDATLYDNRPRTLEILMEYREEVVESEPEVADALATLSSERIEYLLSDTLRGCGITAASVVADVTRYWHDRFFTDDYLQHDTPLDGAAEYVRACHEAGGIIVYLTGRDIPGMFLGTVASLRDSGFPIGIAGTELVLKPDANLPDEAFKRGALPTLDRLGDLVAFFDNEPANCNLAKAMYPDCTVVLLETQKVPYAPDPAPDVEFVSDFRIG</sequence>
<reference evidence="1 2" key="1">
    <citation type="submission" date="2015-03" db="EMBL/GenBank/DDBJ databases">
        <title>Genome assembly of Sandaracinus amylolyticus DSM 53668.</title>
        <authorList>
            <person name="Sharma G."/>
            <person name="Subramanian S."/>
        </authorList>
    </citation>
    <scope>NUCLEOTIDE SEQUENCE [LARGE SCALE GENOMIC DNA]</scope>
    <source>
        <strain evidence="1 2">DSM 53668</strain>
    </source>
</reference>
<dbReference type="InterPro" id="IPR023214">
    <property type="entry name" value="HAD_sf"/>
</dbReference>
<organism evidence="1 2">
    <name type="scientific">Sandaracinus amylolyticus</name>
    <dbReference type="NCBI Taxonomy" id="927083"/>
    <lineage>
        <taxon>Bacteria</taxon>
        <taxon>Pseudomonadati</taxon>
        <taxon>Myxococcota</taxon>
        <taxon>Polyangia</taxon>
        <taxon>Polyangiales</taxon>
        <taxon>Sandaracinaceae</taxon>
        <taxon>Sandaracinus</taxon>
    </lineage>
</organism>
<name>A0A0F6W192_9BACT</name>
<evidence type="ECO:0000313" key="2">
    <source>
        <dbReference type="Proteomes" id="UP000034883"/>
    </source>
</evidence>
<dbReference type="EMBL" id="CP011125">
    <property type="protein sequence ID" value="AKF04836.1"/>
    <property type="molecule type" value="Genomic_DNA"/>
</dbReference>
<dbReference type="InterPro" id="IPR036412">
    <property type="entry name" value="HAD-like_sf"/>
</dbReference>
<evidence type="ECO:0008006" key="3">
    <source>
        <dbReference type="Google" id="ProtNLM"/>
    </source>
</evidence>
<dbReference type="KEGG" id="samy:DB32_001985"/>
<protein>
    <recommendedName>
        <fullName evidence="3">Phosphoserine phosphatase</fullName>
    </recommendedName>
</protein>
<dbReference type="RefSeq" id="WP_053232134.1">
    <property type="nucleotide sequence ID" value="NZ_CP011125.1"/>
</dbReference>